<dbReference type="InterPro" id="IPR016197">
    <property type="entry name" value="Chromo-like_dom_sf"/>
</dbReference>
<sequence length="227" mass="26263">MQKLKEEMSTTAMEVTNNQLGRNQSYQRQNIQFTRVTKIEFPKFGGDDVKGWMYKREQFFKVDNVPDEQKVPLISIHLFDIALMWHRQFMRLLGSDIVPWQATLRQGKQHKLSPKYFGPFLIMKKVGKVAYKLQLPGSSQIHPVFHVSQLKLYRGPIPKSSSQLPQISNDGLISEEPFAVLDRKMAKKGNDAVVYVLIQWVNGTVTDATWETYESIAERFSHFDLNA</sequence>
<dbReference type="SUPFAM" id="SSF54160">
    <property type="entry name" value="Chromo domain-like"/>
    <property type="match status" value="1"/>
</dbReference>
<dbReference type="PANTHER" id="PTHR46148:SF52">
    <property type="entry name" value="OS04G0603800 PROTEIN"/>
    <property type="match status" value="1"/>
</dbReference>
<dbReference type="InterPro" id="IPR056924">
    <property type="entry name" value="SH3_Tf2-1"/>
</dbReference>
<reference evidence="2" key="1">
    <citation type="journal article" date="2019" name="Sci. Rep.">
        <title>Draft genome of Tanacetum cinerariifolium, the natural source of mosquito coil.</title>
        <authorList>
            <person name="Yamashiro T."/>
            <person name="Shiraishi A."/>
            <person name="Satake H."/>
            <person name="Nakayama K."/>
        </authorList>
    </citation>
    <scope>NUCLEOTIDE SEQUENCE</scope>
</reference>
<dbReference type="PANTHER" id="PTHR46148">
    <property type="entry name" value="CHROMO DOMAIN-CONTAINING PROTEIN"/>
    <property type="match status" value="1"/>
</dbReference>
<organism evidence="2">
    <name type="scientific">Tanacetum cinerariifolium</name>
    <name type="common">Dalmatian daisy</name>
    <name type="synonym">Chrysanthemum cinerariifolium</name>
    <dbReference type="NCBI Taxonomy" id="118510"/>
    <lineage>
        <taxon>Eukaryota</taxon>
        <taxon>Viridiplantae</taxon>
        <taxon>Streptophyta</taxon>
        <taxon>Embryophyta</taxon>
        <taxon>Tracheophyta</taxon>
        <taxon>Spermatophyta</taxon>
        <taxon>Magnoliopsida</taxon>
        <taxon>eudicotyledons</taxon>
        <taxon>Gunneridae</taxon>
        <taxon>Pentapetalae</taxon>
        <taxon>asterids</taxon>
        <taxon>campanulids</taxon>
        <taxon>Asterales</taxon>
        <taxon>Asteraceae</taxon>
        <taxon>Asteroideae</taxon>
        <taxon>Anthemideae</taxon>
        <taxon>Anthemidinae</taxon>
        <taxon>Tanacetum</taxon>
    </lineage>
</organism>
<dbReference type="EMBL" id="BKCJ010009675">
    <property type="protein sequence ID" value="GEU88099.1"/>
    <property type="molecule type" value="Genomic_DNA"/>
</dbReference>
<proteinExistence type="predicted"/>
<dbReference type="Pfam" id="PF24626">
    <property type="entry name" value="SH3_Tf2-1"/>
    <property type="match status" value="1"/>
</dbReference>
<evidence type="ECO:0000313" key="2">
    <source>
        <dbReference type="EMBL" id="GEU88099.1"/>
    </source>
</evidence>
<gene>
    <name evidence="2" type="ORF">Tci_060077</name>
</gene>
<feature type="domain" description="Tf2-1-like SH3-like" evidence="1">
    <location>
        <begin position="104"/>
        <end position="154"/>
    </location>
</feature>
<accession>A0A6L2NRT3</accession>
<evidence type="ECO:0000259" key="1">
    <source>
        <dbReference type="Pfam" id="PF24626"/>
    </source>
</evidence>
<name>A0A6L2NRT3_TANCI</name>
<comment type="caution">
    <text evidence="2">The sequence shown here is derived from an EMBL/GenBank/DDBJ whole genome shotgun (WGS) entry which is preliminary data.</text>
</comment>
<protein>
    <recommendedName>
        <fullName evidence="1">Tf2-1-like SH3-like domain-containing protein</fullName>
    </recommendedName>
</protein>
<dbReference type="AlphaFoldDB" id="A0A6L2NRT3"/>